<dbReference type="NCBIfam" id="TIGR00745">
    <property type="entry name" value="apbA_panE"/>
    <property type="match status" value="1"/>
</dbReference>
<dbReference type="PANTHER" id="PTHR21708:SF26">
    <property type="entry name" value="2-DEHYDROPANTOATE 2-REDUCTASE"/>
    <property type="match status" value="1"/>
</dbReference>
<dbReference type="UniPathway" id="UPA00028">
    <property type="reaction ID" value="UER00004"/>
</dbReference>
<dbReference type="Pfam" id="PF08546">
    <property type="entry name" value="ApbA_C"/>
    <property type="match status" value="1"/>
</dbReference>
<name>A0A4Y8RRL8_9HYPH</name>
<evidence type="ECO:0000313" key="12">
    <source>
        <dbReference type="EMBL" id="TFF25474.1"/>
    </source>
</evidence>
<proteinExistence type="inferred from homology"/>
<evidence type="ECO:0000256" key="3">
    <source>
        <dbReference type="ARBA" id="ARBA00013014"/>
    </source>
</evidence>
<dbReference type="InterPro" id="IPR051402">
    <property type="entry name" value="KPR-Related"/>
</dbReference>
<evidence type="ECO:0000259" key="11">
    <source>
        <dbReference type="Pfam" id="PF08546"/>
    </source>
</evidence>
<dbReference type="Pfam" id="PF02558">
    <property type="entry name" value="ApbA"/>
    <property type="match status" value="1"/>
</dbReference>
<dbReference type="Gene3D" id="3.40.50.720">
    <property type="entry name" value="NAD(P)-binding Rossmann-like Domain"/>
    <property type="match status" value="1"/>
</dbReference>
<evidence type="ECO:0000256" key="1">
    <source>
        <dbReference type="ARBA" id="ARBA00004994"/>
    </source>
</evidence>
<evidence type="ECO:0000256" key="7">
    <source>
        <dbReference type="ARBA" id="ARBA00023002"/>
    </source>
</evidence>
<comment type="catalytic activity">
    <reaction evidence="9">
        <text>(R)-pantoate + NADP(+) = 2-dehydropantoate + NADPH + H(+)</text>
        <dbReference type="Rhea" id="RHEA:16233"/>
        <dbReference type="ChEBI" id="CHEBI:11561"/>
        <dbReference type="ChEBI" id="CHEBI:15378"/>
        <dbReference type="ChEBI" id="CHEBI:15980"/>
        <dbReference type="ChEBI" id="CHEBI:57783"/>
        <dbReference type="ChEBI" id="CHEBI:58349"/>
        <dbReference type="EC" id="1.1.1.169"/>
    </reaction>
</comment>
<dbReference type="SUPFAM" id="SSF51735">
    <property type="entry name" value="NAD(P)-binding Rossmann-fold domains"/>
    <property type="match status" value="1"/>
</dbReference>
<comment type="caution">
    <text evidence="12">The sequence shown here is derived from an EMBL/GenBank/DDBJ whole genome shotgun (WGS) entry which is preliminary data.</text>
</comment>
<dbReference type="EC" id="1.1.1.169" evidence="3"/>
<dbReference type="Gene3D" id="1.10.1040.10">
    <property type="entry name" value="N-(1-d-carboxylethyl)-l-norvaline Dehydrogenase, domain 2"/>
    <property type="match status" value="1"/>
</dbReference>
<keyword evidence="13" id="KW-1185">Reference proteome</keyword>
<evidence type="ECO:0000256" key="6">
    <source>
        <dbReference type="ARBA" id="ARBA00022857"/>
    </source>
</evidence>
<gene>
    <name evidence="12" type="ORF">E3C22_08990</name>
</gene>
<dbReference type="GO" id="GO:0005737">
    <property type="term" value="C:cytoplasm"/>
    <property type="evidence" value="ECO:0007669"/>
    <property type="project" value="TreeGrafter"/>
</dbReference>
<feature type="domain" description="Ketopantoate reductase C-terminal" evidence="11">
    <location>
        <begin position="185"/>
        <end position="326"/>
    </location>
</feature>
<dbReference type="InterPro" id="IPR036291">
    <property type="entry name" value="NAD(P)-bd_dom_sf"/>
</dbReference>
<dbReference type="OrthoDB" id="9793586at2"/>
<dbReference type="SUPFAM" id="SSF48179">
    <property type="entry name" value="6-phosphogluconate dehydrogenase C-terminal domain-like"/>
    <property type="match status" value="1"/>
</dbReference>
<dbReference type="InterPro" id="IPR008927">
    <property type="entry name" value="6-PGluconate_DH-like_C_sf"/>
</dbReference>
<dbReference type="RefSeq" id="WP_134761642.1">
    <property type="nucleotide sequence ID" value="NZ_SOZD01000002.1"/>
</dbReference>
<dbReference type="Proteomes" id="UP000298179">
    <property type="component" value="Unassembled WGS sequence"/>
</dbReference>
<evidence type="ECO:0000256" key="2">
    <source>
        <dbReference type="ARBA" id="ARBA00007870"/>
    </source>
</evidence>
<dbReference type="InterPro" id="IPR003710">
    <property type="entry name" value="ApbA"/>
</dbReference>
<sequence>MNSGSTPTGPILIWGAGAIGGTLGAAFIRSGHEVVFVDSAEDHVRTINDKGLSIAGPLFEDTLHAPAFLPRDLDGTFETVFLCVKAHHTEAAARQLAPHLAADACVVSAQNGLNEYVIGRVIGEKRVVGCFVNFGADYLEPGLVHYSGKGAVVIGEMDGPATPRVEALHQLLHRFADHAVLTENILGFLWGKLVYGALLFATALTDDSIADVLAEPAYRPVLTALGREVGSVATAAGIDPEPFDGFDPLAFIPDAPEARTERSFDDMVAHNRRSLKSHSGIWRDLAVRKRRTEVDAQLGPIVEFGVRHGVATPLTRRLIAMIHEIEEGERPLAGANLAALAEAGGPSGMAGSAA</sequence>
<evidence type="ECO:0000256" key="5">
    <source>
        <dbReference type="ARBA" id="ARBA00022655"/>
    </source>
</evidence>
<evidence type="ECO:0000256" key="8">
    <source>
        <dbReference type="ARBA" id="ARBA00032024"/>
    </source>
</evidence>
<evidence type="ECO:0000259" key="10">
    <source>
        <dbReference type="Pfam" id="PF02558"/>
    </source>
</evidence>
<protein>
    <recommendedName>
        <fullName evidence="4">2-dehydropantoate 2-reductase</fullName>
        <ecNumber evidence="3">1.1.1.169</ecNumber>
    </recommendedName>
    <alternativeName>
        <fullName evidence="8">Ketopantoate reductase</fullName>
    </alternativeName>
</protein>
<evidence type="ECO:0000313" key="13">
    <source>
        <dbReference type="Proteomes" id="UP000298179"/>
    </source>
</evidence>
<dbReference type="GO" id="GO:0008677">
    <property type="term" value="F:2-dehydropantoate 2-reductase activity"/>
    <property type="evidence" value="ECO:0007669"/>
    <property type="project" value="UniProtKB-EC"/>
</dbReference>
<keyword evidence="7" id="KW-0560">Oxidoreductase</keyword>
<dbReference type="InterPro" id="IPR013332">
    <property type="entry name" value="KPR_N"/>
</dbReference>
<feature type="domain" description="Ketopantoate reductase N-terminal" evidence="10">
    <location>
        <begin position="11"/>
        <end position="158"/>
    </location>
</feature>
<dbReference type="InterPro" id="IPR013752">
    <property type="entry name" value="KPA_reductase"/>
</dbReference>
<evidence type="ECO:0000256" key="4">
    <source>
        <dbReference type="ARBA" id="ARBA00019465"/>
    </source>
</evidence>
<evidence type="ECO:0000256" key="9">
    <source>
        <dbReference type="ARBA" id="ARBA00048793"/>
    </source>
</evidence>
<keyword evidence="6" id="KW-0521">NADP</keyword>
<dbReference type="GO" id="GO:0015940">
    <property type="term" value="P:pantothenate biosynthetic process"/>
    <property type="evidence" value="ECO:0007669"/>
    <property type="project" value="UniProtKB-UniPathway"/>
</dbReference>
<reference evidence="12 13" key="1">
    <citation type="submission" date="2019-03" db="EMBL/GenBank/DDBJ databases">
        <title>Jiella endophytica sp. nov., a novel endophytic bacterium isolated from root of Ficus microcarpa Linn. f.</title>
        <authorList>
            <person name="Tuo L."/>
        </authorList>
    </citation>
    <scope>NUCLEOTIDE SEQUENCE [LARGE SCALE GENOMIC DNA]</scope>
    <source>
        <strain evidence="12 13">CBS5Q-3</strain>
    </source>
</reference>
<comment type="similarity">
    <text evidence="2">Belongs to the ketopantoate reductase family.</text>
</comment>
<dbReference type="PANTHER" id="PTHR21708">
    <property type="entry name" value="PROBABLE 2-DEHYDROPANTOATE 2-REDUCTASE"/>
    <property type="match status" value="1"/>
</dbReference>
<comment type="pathway">
    <text evidence="1">Cofactor biosynthesis; (R)-pantothenate biosynthesis; (R)-pantoate from 3-methyl-2-oxobutanoate: step 2/2.</text>
</comment>
<organism evidence="12 13">
    <name type="scientific">Jiella endophytica</name>
    <dbReference type="NCBI Taxonomy" id="2558362"/>
    <lineage>
        <taxon>Bacteria</taxon>
        <taxon>Pseudomonadati</taxon>
        <taxon>Pseudomonadota</taxon>
        <taxon>Alphaproteobacteria</taxon>
        <taxon>Hyphomicrobiales</taxon>
        <taxon>Aurantimonadaceae</taxon>
        <taxon>Jiella</taxon>
    </lineage>
</organism>
<dbReference type="InterPro" id="IPR013328">
    <property type="entry name" value="6PGD_dom2"/>
</dbReference>
<dbReference type="AlphaFoldDB" id="A0A4Y8RRL8"/>
<accession>A0A4Y8RRL8</accession>
<dbReference type="EMBL" id="SOZD01000002">
    <property type="protein sequence ID" value="TFF25474.1"/>
    <property type="molecule type" value="Genomic_DNA"/>
</dbReference>
<keyword evidence="5" id="KW-0566">Pantothenate biosynthesis</keyword>